<reference evidence="2" key="1">
    <citation type="journal article" date="2015" name="Nature">
        <title>Complex archaea that bridge the gap between prokaryotes and eukaryotes.</title>
        <authorList>
            <person name="Spang A."/>
            <person name="Saw J.H."/>
            <person name="Jorgensen S.L."/>
            <person name="Zaremba-Niedzwiedzka K."/>
            <person name="Martijn J."/>
            <person name="Lind A.E."/>
            <person name="van Eijk R."/>
            <person name="Schleper C."/>
            <person name="Guy L."/>
            <person name="Ettema T.J."/>
        </authorList>
    </citation>
    <scope>NUCLEOTIDE SEQUENCE</scope>
</reference>
<feature type="region of interest" description="Disordered" evidence="1">
    <location>
        <begin position="103"/>
        <end position="126"/>
    </location>
</feature>
<name>A0A0F9NSF2_9ZZZZ</name>
<evidence type="ECO:0000313" key="2">
    <source>
        <dbReference type="EMBL" id="KKM84237.1"/>
    </source>
</evidence>
<gene>
    <name evidence="2" type="ORF">LCGC14_1301180</name>
</gene>
<proteinExistence type="predicted"/>
<evidence type="ECO:0000256" key="1">
    <source>
        <dbReference type="SAM" id="MobiDB-lite"/>
    </source>
</evidence>
<dbReference type="EMBL" id="LAZR01007597">
    <property type="protein sequence ID" value="KKM84237.1"/>
    <property type="molecule type" value="Genomic_DNA"/>
</dbReference>
<organism evidence="2">
    <name type="scientific">marine sediment metagenome</name>
    <dbReference type="NCBI Taxonomy" id="412755"/>
    <lineage>
        <taxon>unclassified sequences</taxon>
        <taxon>metagenomes</taxon>
        <taxon>ecological metagenomes</taxon>
    </lineage>
</organism>
<accession>A0A0F9NSF2</accession>
<sequence length="126" mass="14648">DIGEREMYNATEKTKAWQAKNPEKVQANKEKRKKIKESLKIEAFKAHKKTLFKTPMSAIKAFCRACRHGTSRRGKNYYNVPIFCNIKRCPLFCFRNGSPEDIRRGQNNKKGFMAMQKESGNGTQER</sequence>
<comment type="caution">
    <text evidence="2">The sequence shown here is derived from an EMBL/GenBank/DDBJ whole genome shotgun (WGS) entry which is preliminary data.</text>
</comment>
<protein>
    <submittedName>
        <fullName evidence="2">Uncharacterized protein</fullName>
    </submittedName>
</protein>
<dbReference type="AlphaFoldDB" id="A0A0F9NSF2"/>
<feature type="non-terminal residue" evidence="2">
    <location>
        <position position="1"/>
    </location>
</feature>